<accession>A0A1M5GMS9</accession>
<gene>
    <name evidence="1" type="ORF">SAMN05444388_101481</name>
</gene>
<evidence type="ECO:0000313" key="1">
    <source>
        <dbReference type="EMBL" id="SHG04997.1"/>
    </source>
</evidence>
<dbReference type="AlphaFoldDB" id="A0A1M5GMS9"/>
<protein>
    <submittedName>
        <fullName evidence="1">Uncharacterized protein</fullName>
    </submittedName>
</protein>
<dbReference type="Proteomes" id="UP000184112">
    <property type="component" value="Unassembled WGS sequence"/>
</dbReference>
<sequence>MCRSYGTRNVMISFSNAINCVATKYTIPPEFFSMCDLIYVISQN</sequence>
<organism evidence="1 2">
    <name type="scientific">Flavobacterium johnsoniae</name>
    <name type="common">Cytophaga johnsonae</name>
    <dbReference type="NCBI Taxonomy" id="986"/>
    <lineage>
        <taxon>Bacteria</taxon>
        <taxon>Pseudomonadati</taxon>
        <taxon>Bacteroidota</taxon>
        <taxon>Flavobacteriia</taxon>
        <taxon>Flavobacteriales</taxon>
        <taxon>Flavobacteriaceae</taxon>
        <taxon>Flavobacterium</taxon>
    </lineage>
</organism>
<dbReference type="EMBL" id="FQWH01000001">
    <property type="protein sequence ID" value="SHG04997.1"/>
    <property type="molecule type" value="Genomic_DNA"/>
</dbReference>
<proteinExistence type="predicted"/>
<name>A0A1M5GMS9_FLAJO</name>
<evidence type="ECO:0000313" key="2">
    <source>
        <dbReference type="Proteomes" id="UP000184112"/>
    </source>
</evidence>
<reference evidence="1 2" key="1">
    <citation type="submission" date="2016-11" db="EMBL/GenBank/DDBJ databases">
        <authorList>
            <person name="Jaros S."/>
            <person name="Januszkiewicz K."/>
            <person name="Wedrychowicz H."/>
        </authorList>
    </citation>
    <scope>NUCLEOTIDE SEQUENCE [LARGE SCALE GENOMIC DNA]</scope>
    <source>
        <strain evidence="1 2">DSM 6792</strain>
    </source>
</reference>